<evidence type="ECO:0000313" key="2">
    <source>
        <dbReference type="EMBL" id="KAL2622205.1"/>
    </source>
</evidence>
<keyword evidence="3" id="KW-1185">Reference proteome</keyword>
<comment type="caution">
    <text evidence="2">The sequence shown here is derived from an EMBL/GenBank/DDBJ whole genome shotgun (WGS) entry which is preliminary data.</text>
</comment>
<reference evidence="2 3" key="1">
    <citation type="submission" date="2024-09" db="EMBL/GenBank/DDBJ databases">
        <title>Chromosome-scale assembly of Riccia fluitans.</title>
        <authorList>
            <person name="Paukszto L."/>
            <person name="Sawicki J."/>
            <person name="Karawczyk K."/>
            <person name="Piernik-Szablinska J."/>
            <person name="Szczecinska M."/>
            <person name="Mazdziarz M."/>
        </authorList>
    </citation>
    <scope>NUCLEOTIDE SEQUENCE [LARGE SCALE GENOMIC DNA]</scope>
    <source>
        <strain evidence="2">Rf_01</strain>
        <tissue evidence="2">Aerial parts of the thallus</tissue>
    </source>
</reference>
<name>A0ABD1Y6J7_9MARC</name>
<gene>
    <name evidence="2" type="ORF">R1flu_002410</name>
</gene>
<dbReference type="Proteomes" id="UP001605036">
    <property type="component" value="Unassembled WGS sequence"/>
</dbReference>
<evidence type="ECO:0000313" key="3">
    <source>
        <dbReference type="Proteomes" id="UP001605036"/>
    </source>
</evidence>
<proteinExistence type="predicted"/>
<accession>A0ABD1Y6J7</accession>
<feature type="region of interest" description="Disordered" evidence="1">
    <location>
        <begin position="324"/>
        <end position="367"/>
    </location>
</feature>
<organism evidence="2 3">
    <name type="scientific">Riccia fluitans</name>
    <dbReference type="NCBI Taxonomy" id="41844"/>
    <lineage>
        <taxon>Eukaryota</taxon>
        <taxon>Viridiplantae</taxon>
        <taxon>Streptophyta</taxon>
        <taxon>Embryophyta</taxon>
        <taxon>Marchantiophyta</taxon>
        <taxon>Marchantiopsida</taxon>
        <taxon>Marchantiidae</taxon>
        <taxon>Marchantiales</taxon>
        <taxon>Ricciaceae</taxon>
        <taxon>Riccia</taxon>
    </lineage>
</organism>
<feature type="compositionally biased region" description="Polar residues" evidence="1">
    <location>
        <begin position="1"/>
        <end position="20"/>
    </location>
</feature>
<dbReference type="AlphaFoldDB" id="A0ABD1Y6J7"/>
<feature type="region of interest" description="Disordered" evidence="1">
    <location>
        <begin position="70"/>
        <end position="185"/>
    </location>
</feature>
<evidence type="ECO:0000256" key="1">
    <source>
        <dbReference type="SAM" id="MobiDB-lite"/>
    </source>
</evidence>
<feature type="region of interest" description="Disordered" evidence="1">
    <location>
        <begin position="1"/>
        <end position="52"/>
    </location>
</feature>
<protein>
    <submittedName>
        <fullName evidence="2">Uncharacterized protein</fullName>
    </submittedName>
</protein>
<sequence>MSSQNRPSYQRPTISSSQYVTPVKRTPGNVTPVKRTPGNVTPGKRPTGNVPLLKVLSPVRSPYHRRAQETVKQNIRDNPLFGNDGSDAGEGVSGRLVGETNSLKTAKSSKENGETKGCSTPGKISRAHAAQFSTPPKSLVKRKLLSESNKKVCTPLGSSTPRRGEESRLPLPSGNLASERQYGDQEGLRRNAEIMSTEPSIVEFDEQQSAVDFMIRSPEPSINESDERQAPVDVRRFRRSSVEALQKRIQTFLQTRTLIMTPVLPEETNQCVLETSMLFDGFSGGGPETRYEDGIAPEPVIPPDSSHPGSFRTRMTRILSPSAAEVEGGEGFANDPSPAPVLESVNSPKVAEAQEEEGLADDSSPAPVIESTTFPMVVEVQGIKEDQSPVSIMEQSITSNCYDPETTFISAENNIIDAYAVQTASSSETLEAGSNCLPGKYAAQATPSSICAEQFSRLCISSKETPSQPAVDRKLFLSREKVSKPLAESNSFRSPEVSKLGRFTTIVPIVHKKGTEKEEVKLTPVRRSNRIRNKLQPNCNTTPSRFVFSP</sequence>
<dbReference type="EMBL" id="JBHFFA010000006">
    <property type="protein sequence ID" value="KAL2622205.1"/>
    <property type="molecule type" value="Genomic_DNA"/>
</dbReference>